<comment type="caution">
    <text evidence="1">The sequence shown here is derived from an EMBL/GenBank/DDBJ whole genome shotgun (WGS) entry which is preliminary data.</text>
</comment>
<protein>
    <submittedName>
        <fullName evidence="1">Uncharacterized protein</fullName>
    </submittedName>
</protein>
<name>A0A2K3KML9_TRIPR</name>
<accession>A0A2K3KML9</accession>
<dbReference type="AlphaFoldDB" id="A0A2K3KML9"/>
<gene>
    <name evidence="1" type="ORF">L195_g055682</name>
</gene>
<organism evidence="1 2">
    <name type="scientific">Trifolium pratense</name>
    <name type="common">Red clover</name>
    <dbReference type="NCBI Taxonomy" id="57577"/>
    <lineage>
        <taxon>Eukaryota</taxon>
        <taxon>Viridiplantae</taxon>
        <taxon>Streptophyta</taxon>
        <taxon>Embryophyta</taxon>
        <taxon>Tracheophyta</taxon>
        <taxon>Spermatophyta</taxon>
        <taxon>Magnoliopsida</taxon>
        <taxon>eudicotyledons</taxon>
        <taxon>Gunneridae</taxon>
        <taxon>Pentapetalae</taxon>
        <taxon>rosids</taxon>
        <taxon>fabids</taxon>
        <taxon>Fabales</taxon>
        <taxon>Fabaceae</taxon>
        <taxon>Papilionoideae</taxon>
        <taxon>50 kb inversion clade</taxon>
        <taxon>NPAAA clade</taxon>
        <taxon>Hologalegina</taxon>
        <taxon>IRL clade</taxon>
        <taxon>Trifolieae</taxon>
        <taxon>Trifolium</taxon>
    </lineage>
</organism>
<reference evidence="1 2" key="1">
    <citation type="journal article" date="2014" name="Am. J. Bot.">
        <title>Genome assembly and annotation for red clover (Trifolium pratense; Fabaceae).</title>
        <authorList>
            <person name="Istvanek J."/>
            <person name="Jaros M."/>
            <person name="Krenek A."/>
            <person name="Repkova J."/>
        </authorList>
    </citation>
    <scope>NUCLEOTIDE SEQUENCE [LARGE SCALE GENOMIC DNA]</scope>
    <source>
        <strain evidence="2">cv. Tatra</strain>
        <tissue evidence="1">Young leaves</tissue>
    </source>
</reference>
<evidence type="ECO:0000313" key="2">
    <source>
        <dbReference type="Proteomes" id="UP000236291"/>
    </source>
</evidence>
<proteinExistence type="predicted"/>
<dbReference type="EMBL" id="ASHM01102378">
    <property type="protein sequence ID" value="PNX67537.1"/>
    <property type="molecule type" value="Genomic_DNA"/>
</dbReference>
<sequence>MDNNNDAARVLLRRFVEVFDNDNEDAFDTAIADHPQQYGEVRARSLQHGLVPPIVEGEQFSYRNQLQDIPATTPTTPTNKMGI</sequence>
<reference evidence="1 2" key="2">
    <citation type="journal article" date="2017" name="Front. Plant Sci.">
        <title>Gene Classification and Mining of Molecular Markers Useful in Red Clover (Trifolium pratense) Breeding.</title>
        <authorList>
            <person name="Istvanek J."/>
            <person name="Dluhosova J."/>
            <person name="Dluhos P."/>
            <person name="Patkova L."/>
            <person name="Nedelnik J."/>
            <person name="Repkova J."/>
        </authorList>
    </citation>
    <scope>NUCLEOTIDE SEQUENCE [LARGE SCALE GENOMIC DNA]</scope>
    <source>
        <strain evidence="2">cv. Tatra</strain>
        <tissue evidence="1">Young leaves</tissue>
    </source>
</reference>
<dbReference type="Proteomes" id="UP000236291">
    <property type="component" value="Unassembled WGS sequence"/>
</dbReference>
<evidence type="ECO:0000313" key="1">
    <source>
        <dbReference type="EMBL" id="PNX67537.1"/>
    </source>
</evidence>
<feature type="unsure residue" description="D or N" evidence="1">
    <location>
        <position position="25"/>
    </location>
</feature>